<organism evidence="2 3">
    <name type="scientific">Paratrimastix pyriformis</name>
    <dbReference type="NCBI Taxonomy" id="342808"/>
    <lineage>
        <taxon>Eukaryota</taxon>
        <taxon>Metamonada</taxon>
        <taxon>Preaxostyla</taxon>
        <taxon>Paratrimastigidae</taxon>
        <taxon>Paratrimastix</taxon>
    </lineage>
</organism>
<dbReference type="SUPFAM" id="SSF48371">
    <property type="entry name" value="ARM repeat"/>
    <property type="match status" value="1"/>
</dbReference>
<dbReference type="EMBL" id="JAPMOS010000019">
    <property type="protein sequence ID" value="KAJ4459470.1"/>
    <property type="molecule type" value="Genomic_DNA"/>
</dbReference>
<evidence type="ECO:0000256" key="1">
    <source>
        <dbReference type="SAM" id="MobiDB-lite"/>
    </source>
</evidence>
<feature type="region of interest" description="Disordered" evidence="1">
    <location>
        <begin position="78"/>
        <end position="117"/>
    </location>
</feature>
<evidence type="ECO:0000313" key="2">
    <source>
        <dbReference type="EMBL" id="KAJ4459470.1"/>
    </source>
</evidence>
<reference evidence="2" key="1">
    <citation type="journal article" date="2022" name="bioRxiv">
        <title>Genomics of Preaxostyla Flagellates Illuminates Evolutionary Transitions and the Path Towards Mitochondrial Loss.</title>
        <authorList>
            <person name="Novak L.V.F."/>
            <person name="Treitli S.C."/>
            <person name="Pyrih J."/>
            <person name="Halakuc P."/>
            <person name="Pipaliya S.V."/>
            <person name="Vacek V."/>
            <person name="Brzon O."/>
            <person name="Soukal P."/>
            <person name="Eme L."/>
            <person name="Dacks J.B."/>
            <person name="Karnkowska A."/>
            <person name="Elias M."/>
            <person name="Hampl V."/>
        </authorList>
    </citation>
    <scope>NUCLEOTIDE SEQUENCE</scope>
    <source>
        <strain evidence="2">RCP-MX</strain>
    </source>
</reference>
<dbReference type="InterPro" id="IPR011989">
    <property type="entry name" value="ARM-like"/>
</dbReference>
<comment type="caution">
    <text evidence="2">The sequence shown here is derived from an EMBL/GenBank/DDBJ whole genome shotgun (WGS) entry which is preliminary data.</text>
</comment>
<dbReference type="PANTHER" id="PTHR23315">
    <property type="entry name" value="U BOX DOMAIN-CONTAINING"/>
    <property type="match status" value="1"/>
</dbReference>
<gene>
    <name evidence="2" type="ORF">PAPYR_4518</name>
</gene>
<name>A0ABQ8UPL9_9EUKA</name>
<dbReference type="SMART" id="SM00185">
    <property type="entry name" value="ARM"/>
    <property type="match status" value="4"/>
</dbReference>
<dbReference type="InterPro" id="IPR000225">
    <property type="entry name" value="Armadillo"/>
</dbReference>
<proteinExistence type="predicted"/>
<dbReference type="Gene3D" id="1.25.10.10">
    <property type="entry name" value="Leucine-rich Repeat Variant"/>
    <property type="match status" value="1"/>
</dbReference>
<dbReference type="PANTHER" id="PTHR23315:SF7">
    <property type="entry name" value="U-BOX DOMAIN-CONTAINING PROTEIN 4"/>
    <property type="match status" value="1"/>
</dbReference>
<accession>A0ABQ8UPL9</accession>
<sequence length="535" mass="55827">MTTGTSQPDPSGDADHVKMEQHTITLVLAVEGAKKRRVPFPRNAGFEALKSLIAREFCPESLVEISYMCDGDTFEKPAPATSADTTRVTAPATPPESAPAGPCANLKQIPNEQPPAPPLEPLPLLAMCALRLEAIGLPPRTVEIAPDEAEAMRLEEFMGLLAAHFEGRSVAGAPAIGASPEAVTGVGQQGAAGVSAAHPQLVADWKYLSSQVRPEDLVAMLVQHPDLPASDPTTAEHLLVALDFISVDIEKATSLLRAGAAAPLIRMLAAYPALPASSPALARDLLRAVSNLTDPLVTVPFGDGAVAPLARMLINHPNLPSASPDVAEELYAAIGNLAMDSAIEVAFGRAGVAAPLVGLLKAYPDLAASQPCVAEQIYMDIRNLSTKPDNRAAFMSAGVAAPLVRLLIDHPNLPAASPSVAETLLGAISNLAVEPRHRPALGRAGMAAPLVKMLAAHPDPTPGVAQALVLAIGHLAGDPDNRAAFMRAGVFHPLLRVVPRVPTTDPEVTEVVQLCMARFLQFSLASGLHGQGTFI</sequence>
<keyword evidence="3" id="KW-1185">Reference proteome</keyword>
<evidence type="ECO:0000313" key="3">
    <source>
        <dbReference type="Proteomes" id="UP001141327"/>
    </source>
</evidence>
<dbReference type="Proteomes" id="UP001141327">
    <property type="component" value="Unassembled WGS sequence"/>
</dbReference>
<dbReference type="InterPro" id="IPR016024">
    <property type="entry name" value="ARM-type_fold"/>
</dbReference>
<protein>
    <submittedName>
        <fullName evidence="2">Uncharacterized protein</fullName>
    </submittedName>
</protein>